<feature type="region of interest" description="Disordered" evidence="1">
    <location>
        <begin position="210"/>
        <end position="234"/>
    </location>
</feature>
<dbReference type="AlphaFoldDB" id="A0A8T2UZW9"/>
<organism evidence="2 3">
    <name type="scientific">Ceratopteris richardii</name>
    <name type="common">Triangle waterfern</name>
    <dbReference type="NCBI Taxonomy" id="49495"/>
    <lineage>
        <taxon>Eukaryota</taxon>
        <taxon>Viridiplantae</taxon>
        <taxon>Streptophyta</taxon>
        <taxon>Embryophyta</taxon>
        <taxon>Tracheophyta</taxon>
        <taxon>Polypodiopsida</taxon>
        <taxon>Polypodiidae</taxon>
        <taxon>Polypodiales</taxon>
        <taxon>Pteridineae</taxon>
        <taxon>Pteridaceae</taxon>
        <taxon>Parkerioideae</taxon>
        <taxon>Ceratopteris</taxon>
    </lineage>
</organism>
<reference evidence="2" key="1">
    <citation type="submission" date="2021-08" db="EMBL/GenBank/DDBJ databases">
        <title>WGS assembly of Ceratopteris richardii.</title>
        <authorList>
            <person name="Marchant D.B."/>
            <person name="Chen G."/>
            <person name="Jenkins J."/>
            <person name="Shu S."/>
            <person name="Leebens-Mack J."/>
            <person name="Grimwood J."/>
            <person name="Schmutz J."/>
            <person name="Soltis P."/>
            <person name="Soltis D."/>
            <person name="Chen Z.-H."/>
        </authorList>
    </citation>
    <scope>NUCLEOTIDE SEQUENCE</scope>
    <source>
        <strain evidence="2">Whitten #5841</strain>
        <tissue evidence="2">Leaf</tissue>
    </source>
</reference>
<evidence type="ECO:0000313" key="2">
    <source>
        <dbReference type="EMBL" id="KAH7439263.1"/>
    </source>
</evidence>
<accession>A0A8T2UZW9</accession>
<evidence type="ECO:0000256" key="1">
    <source>
        <dbReference type="SAM" id="MobiDB-lite"/>
    </source>
</evidence>
<dbReference type="OrthoDB" id="2004461at2759"/>
<protein>
    <submittedName>
        <fullName evidence="2">Uncharacterized protein</fullName>
    </submittedName>
</protein>
<sequence length="264" mass="29338">MVSAAMDVDPRDHDAHSEPQLPGELPPCFRRLSRNSYAGRRSSVHDRLFTDAREDRGAGNMGHDMQERQPLEDQGLQRVVEKLDSIIERLKQSCVENPQIDLCMPSEGSEFKPFDSRDIEDRLDKIVKKMSQSGYFSRLIKEDALTPTKAHILNIQSLSTSPATPSSEKIMVPLPNSQCKNVSENVVMPTATSFRYPLLTPRSLMSKFGSSEKMDACDSPPKSRRLSSSGSRSRRLSSAFSFLSSPIKVGAALSFRSSSSKPTD</sequence>
<comment type="caution">
    <text evidence="2">The sequence shown here is derived from an EMBL/GenBank/DDBJ whole genome shotgun (WGS) entry which is preliminary data.</text>
</comment>
<proteinExistence type="predicted"/>
<evidence type="ECO:0000313" key="3">
    <source>
        <dbReference type="Proteomes" id="UP000825935"/>
    </source>
</evidence>
<keyword evidence="3" id="KW-1185">Reference proteome</keyword>
<name>A0A8T2UZW9_CERRI</name>
<feature type="region of interest" description="Disordered" evidence="1">
    <location>
        <begin position="1"/>
        <end position="27"/>
    </location>
</feature>
<dbReference type="EMBL" id="CM035409">
    <property type="protein sequence ID" value="KAH7439263.1"/>
    <property type="molecule type" value="Genomic_DNA"/>
</dbReference>
<gene>
    <name evidence="2" type="ORF">KP509_04G052800</name>
</gene>
<feature type="compositionally biased region" description="Basic and acidic residues" evidence="1">
    <location>
        <begin position="8"/>
        <end position="17"/>
    </location>
</feature>
<dbReference type="Proteomes" id="UP000825935">
    <property type="component" value="Chromosome 4"/>
</dbReference>